<dbReference type="AlphaFoldDB" id="A0ABD5XZC5"/>
<evidence type="ECO:0008006" key="4">
    <source>
        <dbReference type="Google" id="ProtNLM"/>
    </source>
</evidence>
<evidence type="ECO:0000313" key="2">
    <source>
        <dbReference type="EMBL" id="MFC7137454.1"/>
    </source>
</evidence>
<accession>A0ABD5XZC5</accession>
<evidence type="ECO:0000256" key="1">
    <source>
        <dbReference type="SAM" id="MobiDB-lite"/>
    </source>
</evidence>
<dbReference type="EMBL" id="JBHSZG010000001">
    <property type="protein sequence ID" value="MFC7137454.1"/>
    <property type="molecule type" value="Genomic_DNA"/>
</dbReference>
<organism evidence="2 3">
    <name type="scientific">Halobaculum litoreum</name>
    <dbReference type="NCBI Taxonomy" id="3031998"/>
    <lineage>
        <taxon>Archaea</taxon>
        <taxon>Methanobacteriati</taxon>
        <taxon>Methanobacteriota</taxon>
        <taxon>Stenosarchaea group</taxon>
        <taxon>Halobacteria</taxon>
        <taxon>Halobacteriales</taxon>
        <taxon>Haloferacaceae</taxon>
        <taxon>Halobaculum</taxon>
    </lineage>
</organism>
<gene>
    <name evidence="2" type="ORF">ACFQRB_15515</name>
</gene>
<comment type="caution">
    <text evidence="2">The sequence shown here is derived from an EMBL/GenBank/DDBJ whole genome shotgun (WGS) entry which is preliminary data.</text>
</comment>
<feature type="region of interest" description="Disordered" evidence="1">
    <location>
        <begin position="140"/>
        <end position="197"/>
    </location>
</feature>
<feature type="compositionally biased region" description="Polar residues" evidence="1">
    <location>
        <begin position="149"/>
        <end position="172"/>
    </location>
</feature>
<sequence>MVVEAARADGTTTTRRVTVGANGTFEASLGTANATDGTRLTVAVRLPDRTGGVERRAVVRDPAATLSASVRGEGERQVAFDATVSHRSLVVVAEADGDVVGVQPRAPDTGYTGGLVSLAAADPGTLTVTVYRDVDRDGRLDAADVPYPNASTTVEYEPTDSPTATGSRSESGTPGPGAAGSTVADSDAPTESSTPVPGFGVLAAVVAVAGATLSLRRRAN</sequence>
<dbReference type="Proteomes" id="UP001596368">
    <property type="component" value="Unassembled WGS sequence"/>
</dbReference>
<name>A0ABD5XZC5_9EURY</name>
<keyword evidence="3" id="KW-1185">Reference proteome</keyword>
<evidence type="ECO:0000313" key="3">
    <source>
        <dbReference type="Proteomes" id="UP001596368"/>
    </source>
</evidence>
<protein>
    <recommendedName>
        <fullName evidence="4">PGF-CTERM protein</fullName>
    </recommendedName>
</protein>
<reference evidence="2 3" key="1">
    <citation type="journal article" date="2019" name="Int. J. Syst. Evol. Microbiol.">
        <title>The Global Catalogue of Microorganisms (GCM) 10K type strain sequencing project: providing services to taxonomists for standard genome sequencing and annotation.</title>
        <authorList>
            <consortium name="The Broad Institute Genomics Platform"/>
            <consortium name="The Broad Institute Genome Sequencing Center for Infectious Disease"/>
            <person name="Wu L."/>
            <person name="Ma J."/>
        </authorList>
    </citation>
    <scope>NUCLEOTIDE SEQUENCE [LARGE SCALE GENOMIC DNA]</scope>
    <source>
        <strain evidence="2 3">DT92</strain>
    </source>
</reference>
<proteinExistence type="predicted"/>